<name>A0A0K2TZI2_LEPSM</name>
<evidence type="ECO:0000313" key="1">
    <source>
        <dbReference type="EMBL" id="CDW31260.1"/>
    </source>
</evidence>
<protein>
    <submittedName>
        <fullName evidence="1">Uncharacterized protein</fullName>
    </submittedName>
</protein>
<proteinExistence type="predicted"/>
<sequence>METMIKFDCIVKLIITEHFKSVLTNKTFHIEMKYILLNC</sequence>
<dbReference type="EMBL" id="HACA01013899">
    <property type="protein sequence ID" value="CDW31260.1"/>
    <property type="molecule type" value="Transcribed_RNA"/>
</dbReference>
<reference evidence="1" key="1">
    <citation type="submission" date="2014-05" db="EMBL/GenBank/DDBJ databases">
        <authorList>
            <person name="Chronopoulou M."/>
        </authorList>
    </citation>
    <scope>NUCLEOTIDE SEQUENCE</scope>
    <source>
        <tissue evidence="1">Whole organism</tissue>
    </source>
</reference>
<organism evidence="1">
    <name type="scientific">Lepeophtheirus salmonis</name>
    <name type="common">Salmon louse</name>
    <name type="synonym">Caligus salmonis</name>
    <dbReference type="NCBI Taxonomy" id="72036"/>
    <lineage>
        <taxon>Eukaryota</taxon>
        <taxon>Metazoa</taxon>
        <taxon>Ecdysozoa</taxon>
        <taxon>Arthropoda</taxon>
        <taxon>Crustacea</taxon>
        <taxon>Multicrustacea</taxon>
        <taxon>Hexanauplia</taxon>
        <taxon>Copepoda</taxon>
        <taxon>Siphonostomatoida</taxon>
        <taxon>Caligidae</taxon>
        <taxon>Lepeophtheirus</taxon>
    </lineage>
</organism>
<dbReference type="AlphaFoldDB" id="A0A0K2TZI2"/>
<accession>A0A0K2TZI2</accession>